<dbReference type="Gene3D" id="2.120.10.80">
    <property type="entry name" value="Kelch-type beta propeller"/>
    <property type="match status" value="1"/>
</dbReference>
<feature type="compositionally biased region" description="Basic residues" evidence="1">
    <location>
        <begin position="1"/>
        <end position="12"/>
    </location>
</feature>
<dbReference type="STRING" id="3088.A0A383V294"/>
<name>A0A383V294_TETOB</name>
<reference evidence="2 3" key="1">
    <citation type="submission" date="2016-10" db="EMBL/GenBank/DDBJ databases">
        <authorList>
            <person name="Cai Z."/>
        </authorList>
    </citation>
    <scope>NUCLEOTIDE SEQUENCE [LARGE SCALE GENOMIC DNA]</scope>
</reference>
<evidence type="ECO:0000313" key="2">
    <source>
        <dbReference type="EMBL" id="SZX59688.1"/>
    </source>
</evidence>
<evidence type="ECO:0008006" key="4">
    <source>
        <dbReference type="Google" id="ProtNLM"/>
    </source>
</evidence>
<protein>
    <recommendedName>
        <fullName evidence="4">DUF4110 domain-containing protein</fullName>
    </recommendedName>
</protein>
<feature type="compositionally biased region" description="Low complexity" evidence="1">
    <location>
        <begin position="375"/>
        <end position="423"/>
    </location>
</feature>
<evidence type="ECO:0000256" key="1">
    <source>
        <dbReference type="SAM" id="MobiDB-lite"/>
    </source>
</evidence>
<dbReference type="PANTHER" id="PTHR46063:SF1">
    <property type="entry name" value="KELCH DOMAIN-CONTAINING PROTEIN 4"/>
    <property type="match status" value="1"/>
</dbReference>
<feature type="compositionally biased region" description="Basic and acidic residues" evidence="1">
    <location>
        <begin position="25"/>
        <end position="46"/>
    </location>
</feature>
<dbReference type="InterPro" id="IPR000048">
    <property type="entry name" value="IQ_motif_EF-hand-BS"/>
</dbReference>
<evidence type="ECO:0000313" key="3">
    <source>
        <dbReference type="Proteomes" id="UP000256970"/>
    </source>
</evidence>
<feature type="region of interest" description="Disordered" evidence="1">
    <location>
        <begin position="372"/>
        <end position="423"/>
    </location>
</feature>
<dbReference type="PROSITE" id="PS50096">
    <property type="entry name" value="IQ"/>
    <property type="match status" value="1"/>
</dbReference>
<gene>
    <name evidence="2" type="ORF">BQ4739_LOCUS307</name>
</gene>
<dbReference type="Pfam" id="PF24681">
    <property type="entry name" value="Kelch_KLHDC2_KLHL20_DRC7"/>
    <property type="match status" value="1"/>
</dbReference>
<dbReference type="EMBL" id="FNXT01000018">
    <property type="protein sequence ID" value="SZX59688.1"/>
    <property type="molecule type" value="Genomic_DNA"/>
</dbReference>
<dbReference type="CDD" id="cd23767">
    <property type="entry name" value="IQCD"/>
    <property type="match status" value="1"/>
</dbReference>
<dbReference type="Pfam" id="PF00612">
    <property type="entry name" value="IQ"/>
    <property type="match status" value="1"/>
</dbReference>
<feature type="region of interest" description="Disordered" evidence="1">
    <location>
        <begin position="1"/>
        <end position="46"/>
    </location>
</feature>
<dbReference type="Proteomes" id="UP000256970">
    <property type="component" value="Unassembled WGS sequence"/>
</dbReference>
<dbReference type="SMART" id="SM00015">
    <property type="entry name" value="IQ"/>
    <property type="match status" value="1"/>
</dbReference>
<feature type="region of interest" description="Disordered" evidence="1">
    <location>
        <begin position="557"/>
        <end position="578"/>
    </location>
</feature>
<dbReference type="InterPro" id="IPR052588">
    <property type="entry name" value="Kelch_domain_protein"/>
</dbReference>
<feature type="compositionally biased region" description="Acidic residues" evidence="1">
    <location>
        <begin position="565"/>
        <end position="578"/>
    </location>
</feature>
<dbReference type="PANTHER" id="PTHR46063">
    <property type="entry name" value="KELCH DOMAIN-CONTAINING PROTEIN"/>
    <property type="match status" value="1"/>
</dbReference>
<organism evidence="2 3">
    <name type="scientific">Tetradesmus obliquus</name>
    <name type="common">Green alga</name>
    <name type="synonym">Acutodesmus obliquus</name>
    <dbReference type="NCBI Taxonomy" id="3088"/>
    <lineage>
        <taxon>Eukaryota</taxon>
        <taxon>Viridiplantae</taxon>
        <taxon>Chlorophyta</taxon>
        <taxon>core chlorophytes</taxon>
        <taxon>Chlorophyceae</taxon>
        <taxon>CS clade</taxon>
        <taxon>Sphaeropleales</taxon>
        <taxon>Scenedesmaceae</taxon>
        <taxon>Tetradesmus</taxon>
    </lineage>
</organism>
<dbReference type="AlphaFoldDB" id="A0A383V294"/>
<dbReference type="InterPro" id="IPR015915">
    <property type="entry name" value="Kelch-typ_b-propeller"/>
</dbReference>
<accession>A0A383V294</accession>
<keyword evidence="3" id="KW-1185">Reference proteome</keyword>
<sequence>MGSGRDKKKKAKEKKDGPAAGAGKGAEKTERKTKANELKAQRRTDKALAGDEDDIDALLAKFALEEKQLKAVQVINDCEPPSARVNASFVPYVTQRGTDIIMFGGEFSDHVKDKVYVYKDLYKFSTDKQRWSQVVTKGPGPRCAHQAFIHKSFMYVWGGEFSSPNQERFMHFRDLWRLDLSTNEWDQLPLKGGPSARSGHRIAVHKGRALLFGGFYDNGRDVKYYNDLWQLDLSELAWTPLGSPGQHPWPAARSGCQMMVAGDTLYMYGGYVKDKDDEDEDLEHGKAHDDMWALDLKSHTWERIKKVGMAPGPRCSFAMVPHKARAFLFGGVSDNETKRGEDLSSEFHNDLYTFNFNNRRWFAAQLRPPKDYKQQQDAAAAAAADGQPPAAAADTGSQQQQQQAAAASSSSSSKPAVGAGSSGDVSREMAALMDAGQDKNSAIYRAAVRIQSRFRGYVVRKAYKLYQLGGVVSEILYSPAAYGLDMSAKNMPKPRARISPQVAVAGNTLWLLGGVVEVGESEITLDDLWSLDLVKLDGWQLVKENTVGEEVFKAAAAKAGAAGSDDSEWEDASTDEEA</sequence>
<proteinExistence type="predicted"/>
<dbReference type="SUPFAM" id="SSF117281">
    <property type="entry name" value="Kelch motif"/>
    <property type="match status" value="1"/>
</dbReference>